<evidence type="ECO:0000256" key="2">
    <source>
        <dbReference type="ARBA" id="ARBA00022695"/>
    </source>
</evidence>
<dbReference type="Gene3D" id="3.90.550.10">
    <property type="entry name" value="Spore Coat Polysaccharide Biosynthesis Protein SpsA, Chain A"/>
    <property type="match status" value="1"/>
</dbReference>
<dbReference type="PANTHER" id="PTHR43584:SF8">
    <property type="entry name" value="N-ACETYLMURAMATE ALPHA-1-PHOSPHATE URIDYLYLTRANSFERASE"/>
    <property type="match status" value="1"/>
</dbReference>
<gene>
    <name evidence="4" type="ORF">FHU33_0849</name>
</gene>
<keyword evidence="5" id="KW-1185">Reference proteome</keyword>
<dbReference type="PANTHER" id="PTHR43584">
    <property type="entry name" value="NUCLEOTIDYL TRANSFERASE"/>
    <property type="match status" value="1"/>
</dbReference>
<dbReference type="RefSeq" id="WP_170182312.1">
    <property type="nucleotide sequence ID" value="NZ_VFQE01000001.1"/>
</dbReference>
<dbReference type="AlphaFoldDB" id="A0A543PBL4"/>
<dbReference type="InterPro" id="IPR029044">
    <property type="entry name" value="Nucleotide-diphossugar_trans"/>
</dbReference>
<dbReference type="SUPFAM" id="SSF53448">
    <property type="entry name" value="Nucleotide-diphospho-sugar transferases"/>
    <property type="match status" value="1"/>
</dbReference>
<feature type="domain" description="MobA-like NTP transferase" evidence="3">
    <location>
        <begin position="8"/>
        <end position="147"/>
    </location>
</feature>
<protein>
    <submittedName>
        <fullName evidence="4">Choline kinase</fullName>
    </submittedName>
</protein>
<dbReference type="Proteomes" id="UP000319865">
    <property type="component" value="Unassembled WGS sequence"/>
</dbReference>
<sequence length="250" mass="26964">MQHADVLVVLAAGTGTRLGSLTATTPKWLLDVGGNRVADRQLGALGDVFDLDRRLLVVTGHGAEEVGPFLRGRGLPPNCTLFNEQYATRNNWYSALVALRACLSADTERVYLLNSDLYAPAALYRTFVRESRTAGAGACLAIDSSHQLTDEAMKVQVEDGRVVDIGKVGVAAPVGEYVGMLMLDRATALRFRELLEDWATGDRDPNGWYETVIRDGLLSEVVCRPVEVGGAAWVEIDDTADLERAASVGA</sequence>
<dbReference type="Pfam" id="PF12804">
    <property type="entry name" value="NTP_transf_3"/>
    <property type="match status" value="1"/>
</dbReference>
<evidence type="ECO:0000313" key="4">
    <source>
        <dbReference type="EMBL" id="TQN41481.1"/>
    </source>
</evidence>
<proteinExistence type="predicted"/>
<organism evidence="4 5">
    <name type="scientific">Blastococcus colisei</name>
    <dbReference type="NCBI Taxonomy" id="1564162"/>
    <lineage>
        <taxon>Bacteria</taxon>
        <taxon>Bacillati</taxon>
        <taxon>Actinomycetota</taxon>
        <taxon>Actinomycetes</taxon>
        <taxon>Geodermatophilales</taxon>
        <taxon>Geodermatophilaceae</taxon>
        <taxon>Blastococcus</taxon>
    </lineage>
</organism>
<dbReference type="InterPro" id="IPR050065">
    <property type="entry name" value="GlmU-like"/>
</dbReference>
<reference evidence="4 5" key="1">
    <citation type="submission" date="2019-06" db="EMBL/GenBank/DDBJ databases">
        <title>Sequencing the genomes of 1000 actinobacteria strains.</title>
        <authorList>
            <person name="Klenk H.-P."/>
        </authorList>
    </citation>
    <scope>NUCLEOTIDE SEQUENCE [LARGE SCALE GENOMIC DNA]</scope>
    <source>
        <strain evidence="4 5">DSM 46837</strain>
    </source>
</reference>
<dbReference type="GO" id="GO:0016301">
    <property type="term" value="F:kinase activity"/>
    <property type="evidence" value="ECO:0007669"/>
    <property type="project" value="UniProtKB-KW"/>
</dbReference>
<keyword evidence="2" id="KW-0548">Nucleotidyltransferase</keyword>
<dbReference type="GO" id="GO:0016779">
    <property type="term" value="F:nucleotidyltransferase activity"/>
    <property type="evidence" value="ECO:0007669"/>
    <property type="project" value="UniProtKB-KW"/>
</dbReference>
<keyword evidence="4" id="KW-0418">Kinase</keyword>
<evidence type="ECO:0000256" key="1">
    <source>
        <dbReference type="ARBA" id="ARBA00022679"/>
    </source>
</evidence>
<accession>A0A543PBL4</accession>
<keyword evidence="1" id="KW-0808">Transferase</keyword>
<comment type="caution">
    <text evidence="4">The sequence shown here is derived from an EMBL/GenBank/DDBJ whole genome shotgun (WGS) entry which is preliminary data.</text>
</comment>
<dbReference type="EMBL" id="VFQE01000001">
    <property type="protein sequence ID" value="TQN41481.1"/>
    <property type="molecule type" value="Genomic_DNA"/>
</dbReference>
<evidence type="ECO:0000259" key="3">
    <source>
        <dbReference type="Pfam" id="PF12804"/>
    </source>
</evidence>
<name>A0A543PBL4_9ACTN</name>
<dbReference type="InterPro" id="IPR025877">
    <property type="entry name" value="MobA-like_NTP_Trfase"/>
</dbReference>
<evidence type="ECO:0000313" key="5">
    <source>
        <dbReference type="Proteomes" id="UP000319865"/>
    </source>
</evidence>